<keyword evidence="1" id="KW-0472">Membrane</keyword>
<sequence length="67" mass="8033">MIVQVHDTVLLISNETLFCFFFLSLYFFVTMKRAKYCGSNSMCERMVIARRRKKLAKILYDCKFSIY</sequence>
<evidence type="ECO:0000256" key="1">
    <source>
        <dbReference type="SAM" id="Phobius"/>
    </source>
</evidence>
<proteinExistence type="predicted"/>
<reference evidence="2" key="2">
    <citation type="journal article" date="2015" name="Fish Shellfish Immunol.">
        <title>Early steps in the European eel (Anguilla anguilla)-Vibrio vulnificus interaction in the gills: Role of the RtxA13 toxin.</title>
        <authorList>
            <person name="Callol A."/>
            <person name="Pajuelo D."/>
            <person name="Ebbesson L."/>
            <person name="Teles M."/>
            <person name="MacKenzie S."/>
            <person name="Amaro C."/>
        </authorList>
    </citation>
    <scope>NUCLEOTIDE SEQUENCE</scope>
</reference>
<feature type="transmembrane region" description="Helical" evidence="1">
    <location>
        <begin position="12"/>
        <end position="29"/>
    </location>
</feature>
<evidence type="ECO:0000313" key="2">
    <source>
        <dbReference type="EMBL" id="JAH84319.1"/>
    </source>
</evidence>
<organism evidence="2">
    <name type="scientific">Anguilla anguilla</name>
    <name type="common">European freshwater eel</name>
    <name type="synonym">Muraena anguilla</name>
    <dbReference type="NCBI Taxonomy" id="7936"/>
    <lineage>
        <taxon>Eukaryota</taxon>
        <taxon>Metazoa</taxon>
        <taxon>Chordata</taxon>
        <taxon>Craniata</taxon>
        <taxon>Vertebrata</taxon>
        <taxon>Euteleostomi</taxon>
        <taxon>Actinopterygii</taxon>
        <taxon>Neopterygii</taxon>
        <taxon>Teleostei</taxon>
        <taxon>Anguilliformes</taxon>
        <taxon>Anguillidae</taxon>
        <taxon>Anguilla</taxon>
    </lineage>
</organism>
<dbReference type="EMBL" id="GBXM01024258">
    <property type="protein sequence ID" value="JAH84319.1"/>
    <property type="molecule type" value="Transcribed_RNA"/>
</dbReference>
<reference evidence="2" key="1">
    <citation type="submission" date="2014-11" db="EMBL/GenBank/DDBJ databases">
        <authorList>
            <person name="Amaro Gonzalez C."/>
        </authorList>
    </citation>
    <scope>NUCLEOTIDE SEQUENCE</scope>
</reference>
<keyword evidence="1" id="KW-1133">Transmembrane helix</keyword>
<accession>A0A0E9W1R4</accession>
<keyword evidence="1" id="KW-0812">Transmembrane</keyword>
<name>A0A0E9W1R4_ANGAN</name>
<dbReference type="AlphaFoldDB" id="A0A0E9W1R4"/>
<protein>
    <submittedName>
        <fullName evidence="2">Uncharacterized protein</fullName>
    </submittedName>
</protein>